<keyword evidence="4 5" id="KW-0408">Iron</keyword>
<keyword evidence="6" id="KW-0560">Oxidoreductase</keyword>
<dbReference type="GO" id="GO:0020037">
    <property type="term" value="F:heme binding"/>
    <property type="evidence" value="ECO:0007669"/>
    <property type="project" value="InterPro"/>
</dbReference>
<evidence type="ECO:0000256" key="1">
    <source>
        <dbReference type="ARBA" id="ARBA00001971"/>
    </source>
</evidence>
<feature type="binding site" description="axial binding residue" evidence="5">
    <location>
        <position position="428"/>
    </location>
    <ligand>
        <name>heme</name>
        <dbReference type="ChEBI" id="CHEBI:30413"/>
    </ligand>
    <ligandPart>
        <name>Fe</name>
        <dbReference type="ChEBI" id="CHEBI:18248"/>
    </ligandPart>
</feature>
<dbReference type="AlphaFoldDB" id="A0A8H3FTB5"/>
<evidence type="ECO:0008006" key="9">
    <source>
        <dbReference type="Google" id="ProtNLM"/>
    </source>
</evidence>
<comment type="caution">
    <text evidence="7">The sequence shown here is derived from an EMBL/GenBank/DDBJ whole genome shotgun (WGS) entry which is preliminary data.</text>
</comment>
<dbReference type="PRINTS" id="PR00385">
    <property type="entry name" value="P450"/>
</dbReference>
<dbReference type="InterPro" id="IPR001128">
    <property type="entry name" value="Cyt_P450"/>
</dbReference>
<dbReference type="Pfam" id="PF00067">
    <property type="entry name" value="p450"/>
    <property type="match status" value="1"/>
</dbReference>
<name>A0A8H3FTB5_9LECA</name>
<dbReference type="InterPro" id="IPR050121">
    <property type="entry name" value="Cytochrome_P450_monoxygenase"/>
</dbReference>
<dbReference type="GO" id="GO:0016705">
    <property type="term" value="F:oxidoreductase activity, acting on paired donors, with incorporation or reduction of molecular oxygen"/>
    <property type="evidence" value="ECO:0007669"/>
    <property type="project" value="InterPro"/>
</dbReference>
<evidence type="ECO:0000313" key="7">
    <source>
        <dbReference type="EMBL" id="CAF9930717.1"/>
    </source>
</evidence>
<gene>
    <name evidence="7" type="ORF">IMSHALPRED_008260</name>
</gene>
<dbReference type="Proteomes" id="UP000664534">
    <property type="component" value="Unassembled WGS sequence"/>
</dbReference>
<keyword evidence="3 5" id="KW-0479">Metal-binding</keyword>
<accession>A0A8H3FTB5</accession>
<protein>
    <recommendedName>
        <fullName evidence="9">Cytochrome P450</fullName>
    </recommendedName>
</protein>
<dbReference type="GO" id="GO:0005506">
    <property type="term" value="F:iron ion binding"/>
    <property type="evidence" value="ECO:0007669"/>
    <property type="project" value="InterPro"/>
</dbReference>
<evidence type="ECO:0000256" key="4">
    <source>
        <dbReference type="ARBA" id="ARBA00023004"/>
    </source>
</evidence>
<dbReference type="OrthoDB" id="1470350at2759"/>
<sequence>MVNLIVSSLLGLVTIGLSSKMLSWRKAYIVAKSTKFPVFSSPVHLTDIWWLTLYTLLVPFLNLLPKHWKTPWLPMAQVWNIWKFGHKPFQEAGTDTFVLATPQGNLLWTCDPSVCSQLGTQHPKSQIAVNMLKFFEVYGPTVGSVEGDEWKSHRRVIVSGFNPSTNAAVWKETTQQTSALVDRWLEQGSIVPVMKHWTSRLALHVISAVFFRKSLDWDEYTRDFEPAPPGHQLSYEQALFTVLARLGILYVTPRALLGILPMKCFREAPKTKSILAVYPEYQRKIQGDLDRQQNESPQEERSVEREYQTFQNGWLGAVLKEVLRLYCVVQFIPRVIVAPINVVDSKGETHAIPEKTLCLLNFSGAFQNPGTWCRRAVSAERRAELHDSPALDFDPSRWLESGDVTAAGESKEGNAPLLFPFGQGPHSCPGRLFAQVELTAALAIFLKNHSLELVVDEQTTRSCGGDEKTAWKKTRDQALITLVDGVESNVSLQLLKELPILVSKRSG</sequence>
<dbReference type="PANTHER" id="PTHR24305:SF166">
    <property type="entry name" value="CYTOCHROME P450 12A4, MITOCHONDRIAL-RELATED"/>
    <property type="match status" value="1"/>
</dbReference>
<keyword evidence="8" id="KW-1185">Reference proteome</keyword>
<evidence type="ECO:0000256" key="3">
    <source>
        <dbReference type="ARBA" id="ARBA00022723"/>
    </source>
</evidence>
<evidence type="ECO:0000313" key="8">
    <source>
        <dbReference type="Proteomes" id="UP000664534"/>
    </source>
</evidence>
<comment type="similarity">
    <text evidence="2 6">Belongs to the cytochrome P450 family.</text>
</comment>
<dbReference type="SUPFAM" id="SSF48264">
    <property type="entry name" value="Cytochrome P450"/>
    <property type="match status" value="1"/>
</dbReference>
<dbReference type="InterPro" id="IPR017972">
    <property type="entry name" value="Cyt_P450_CS"/>
</dbReference>
<keyword evidence="5 6" id="KW-0349">Heme</keyword>
<dbReference type="Gene3D" id="1.10.630.10">
    <property type="entry name" value="Cytochrome P450"/>
    <property type="match status" value="2"/>
</dbReference>
<dbReference type="PROSITE" id="PS00086">
    <property type="entry name" value="CYTOCHROME_P450"/>
    <property type="match status" value="1"/>
</dbReference>
<dbReference type="GO" id="GO:0004497">
    <property type="term" value="F:monooxygenase activity"/>
    <property type="evidence" value="ECO:0007669"/>
    <property type="project" value="UniProtKB-KW"/>
</dbReference>
<dbReference type="InterPro" id="IPR036396">
    <property type="entry name" value="Cyt_P450_sf"/>
</dbReference>
<reference evidence="7" key="1">
    <citation type="submission" date="2021-03" db="EMBL/GenBank/DDBJ databases">
        <authorList>
            <person name="Tagirdzhanova G."/>
        </authorList>
    </citation>
    <scope>NUCLEOTIDE SEQUENCE</scope>
</reference>
<organism evidence="7 8">
    <name type="scientific">Imshaugia aleurites</name>
    <dbReference type="NCBI Taxonomy" id="172621"/>
    <lineage>
        <taxon>Eukaryota</taxon>
        <taxon>Fungi</taxon>
        <taxon>Dikarya</taxon>
        <taxon>Ascomycota</taxon>
        <taxon>Pezizomycotina</taxon>
        <taxon>Lecanoromycetes</taxon>
        <taxon>OSLEUM clade</taxon>
        <taxon>Lecanoromycetidae</taxon>
        <taxon>Lecanorales</taxon>
        <taxon>Lecanorineae</taxon>
        <taxon>Parmeliaceae</taxon>
        <taxon>Imshaugia</taxon>
    </lineage>
</organism>
<proteinExistence type="inferred from homology"/>
<keyword evidence="6" id="KW-0503">Monooxygenase</keyword>
<evidence type="ECO:0000256" key="5">
    <source>
        <dbReference type="PIRSR" id="PIRSR602403-1"/>
    </source>
</evidence>
<dbReference type="InterPro" id="IPR002403">
    <property type="entry name" value="Cyt_P450_E_grp-IV"/>
</dbReference>
<comment type="cofactor">
    <cofactor evidence="1 5">
        <name>heme</name>
        <dbReference type="ChEBI" id="CHEBI:30413"/>
    </cofactor>
</comment>
<dbReference type="PANTHER" id="PTHR24305">
    <property type="entry name" value="CYTOCHROME P450"/>
    <property type="match status" value="1"/>
</dbReference>
<evidence type="ECO:0000256" key="2">
    <source>
        <dbReference type="ARBA" id="ARBA00010617"/>
    </source>
</evidence>
<evidence type="ECO:0000256" key="6">
    <source>
        <dbReference type="RuleBase" id="RU000461"/>
    </source>
</evidence>
<dbReference type="PRINTS" id="PR00465">
    <property type="entry name" value="EP450IV"/>
</dbReference>
<dbReference type="EMBL" id="CAJPDT010000058">
    <property type="protein sequence ID" value="CAF9930717.1"/>
    <property type="molecule type" value="Genomic_DNA"/>
</dbReference>